<evidence type="ECO:0000256" key="2">
    <source>
        <dbReference type="ARBA" id="ARBA00022989"/>
    </source>
</evidence>
<evidence type="ECO:0000313" key="7">
    <source>
        <dbReference type="Proteomes" id="UP001217918"/>
    </source>
</evidence>
<protein>
    <submittedName>
        <fullName evidence="6">Uncharacterized protein</fullName>
    </submittedName>
</protein>
<feature type="compositionally biased region" description="Pro residues" evidence="4">
    <location>
        <begin position="54"/>
        <end position="70"/>
    </location>
</feature>
<feature type="compositionally biased region" description="Gly residues" evidence="4">
    <location>
        <begin position="197"/>
        <end position="216"/>
    </location>
</feature>
<feature type="transmembrane region" description="Helical" evidence="5">
    <location>
        <begin position="244"/>
        <end position="267"/>
    </location>
</feature>
<name>A0AAD9HVK2_9PEZI</name>
<organism evidence="6 7">
    <name type="scientific">Phyllachora maydis</name>
    <dbReference type="NCBI Taxonomy" id="1825666"/>
    <lineage>
        <taxon>Eukaryota</taxon>
        <taxon>Fungi</taxon>
        <taxon>Dikarya</taxon>
        <taxon>Ascomycota</taxon>
        <taxon>Pezizomycotina</taxon>
        <taxon>Sordariomycetes</taxon>
        <taxon>Sordariomycetidae</taxon>
        <taxon>Phyllachorales</taxon>
        <taxon>Phyllachoraceae</taxon>
        <taxon>Phyllachora</taxon>
    </lineage>
</organism>
<feature type="compositionally biased region" description="Low complexity" evidence="4">
    <location>
        <begin position="71"/>
        <end position="91"/>
    </location>
</feature>
<feature type="compositionally biased region" description="Basic and acidic residues" evidence="4">
    <location>
        <begin position="20"/>
        <end position="33"/>
    </location>
</feature>
<sequence length="378" mass="40554">MVDYEASATDQQAAAARAAEQARLRKERREAKIKAGGTSRLDRITGLSGGLPRESPPPAQQQQQQPPPTQPAQSATTESGAQGAQSIAAAAQPPPPPPQQQQQHSDPDEVDISQHYYAPQTTARPLPSMDHTPGATPPEADALRQLMMAVDRSGGAGNHSSGPGRPLHPASMEDGPSNPPGMEDDTMVRMMMQMMGGPAGGGPPFGPGAQGGGGALPFGEPQQQQQQRAAGPQMQQMQPDRYALLWRFLHTAAALGLGLYIALWTGFTGAQTERERVEARARGGGGGEEEEEERLDPRRRFFWAFATAEAVLLTTRFFVDRGRARPGGFLWSLAGFLPRPFRGNVEAVLRYGPMFSTVRSDILVCIFVLGGCSWLRTG</sequence>
<dbReference type="EMBL" id="JAQQPM010000001">
    <property type="protein sequence ID" value="KAK2066433.1"/>
    <property type="molecule type" value="Genomic_DNA"/>
</dbReference>
<dbReference type="AlphaFoldDB" id="A0AAD9HVK2"/>
<keyword evidence="1 5" id="KW-0812">Transmembrane</keyword>
<dbReference type="GO" id="GO:0006890">
    <property type="term" value="P:retrograde vesicle-mediated transport, Golgi to endoplasmic reticulum"/>
    <property type="evidence" value="ECO:0007669"/>
    <property type="project" value="TreeGrafter"/>
</dbReference>
<reference evidence="6" key="1">
    <citation type="journal article" date="2023" name="Mol. Plant Microbe Interact.">
        <title>Elucidating the Obligate Nature and Biological Capacity of an Invasive Fungal Corn Pathogen.</title>
        <authorList>
            <person name="MacCready J.S."/>
            <person name="Roggenkamp E.M."/>
            <person name="Gdanetz K."/>
            <person name="Chilvers M.I."/>
        </authorList>
    </citation>
    <scope>NUCLEOTIDE SEQUENCE</scope>
    <source>
        <strain evidence="6">PM02</strain>
    </source>
</reference>
<dbReference type="PANTHER" id="PTHR28263:SF1">
    <property type="entry name" value="GOLGI TO ER TRAFFIC PROTEIN 2"/>
    <property type="match status" value="1"/>
</dbReference>
<evidence type="ECO:0000256" key="5">
    <source>
        <dbReference type="SAM" id="Phobius"/>
    </source>
</evidence>
<dbReference type="Proteomes" id="UP001217918">
    <property type="component" value="Unassembled WGS sequence"/>
</dbReference>
<keyword evidence="2 5" id="KW-1133">Transmembrane helix</keyword>
<keyword evidence="7" id="KW-1185">Reference proteome</keyword>
<feature type="compositionally biased region" description="Low complexity" evidence="4">
    <location>
        <begin position="217"/>
        <end position="231"/>
    </location>
</feature>
<evidence type="ECO:0000256" key="1">
    <source>
        <dbReference type="ARBA" id="ARBA00022692"/>
    </source>
</evidence>
<gene>
    <name evidence="6" type="ORF">P8C59_000257</name>
</gene>
<evidence type="ECO:0000256" key="4">
    <source>
        <dbReference type="SAM" id="MobiDB-lite"/>
    </source>
</evidence>
<feature type="region of interest" description="Disordered" evidence="4">
    <location>
        <begin position="196"/>
        <end position="231"/>
    </location>
</feature>
<accession>A0AAD9HVK2</accession>
<comment type="caution">
    <text evidence="6">The sequence shown here is derived from an EMBL/GenBank/DDBJ whole genome shotgun (WGS) entry which is preliminary data.</text>
</comment>
<dbReference type="Pfam" id="PF08690">
    <property type="entry name" value="GET2"/>
    <property type="match status" value="1"/>
</dbReference>
<dbReference type="PANTHER" id="PTHR28263">
    <property type="entry name" value="GOLGI TO ER TRAFFIC PROTEIN 2"/>
    <property type="match status" value="1"/>
</dbReference>
<proteinExistence type="predicted"/>
<feature type="region of interest" description="Disordered" evidence="4">
    <location>
        <begin position="152"/>
        <end position="184"/>
    </location>
</feature>
<evidence type="ECO:0000313" key="6">
    <source>
        <dbReference type="EMBL" id="KAK2066433.1"/>
    </source>
</evidence>
<keyword evidence="3 5" id="KW-0472">Membrane</keyword>
<feature type="region of interest" description="Disordered" evidence="4">
    <location>
        <begin position="1"/>
        <end position="139"/>
    </location>
</feature>
<evidence type="ECO:0000256" key="3">
    <source>
        <dbReference type="ARBA" id="ARBA00023136"/>
    </source>
</evidence>
<dbReference type="InterPro" id="IPR028143">
    <property type="entry name" value="Get2/sif1"/>
</dbReference>